<reference evidence="4 5" key="1">
    <citation type="submission" date="2019-01" db="EMBL/GenBank/DDBJ databases">
        <authorList>
            <person name="Chen W.-M."/>
        </authorList>
    </citation>
    <scope>NUCLEOTIDE SEQUENCE [LARGE SCALE GENOMIC DNA]</scope>
    <source>
        <strain evidence="4 5">ICH-3</strain>
    </source>
</reference>
<gene>
    <name evidence="4" type="primary">tusE</name>
    <name evidence="4" type="ORF">ENE75_08070</name>
</gene>
<dbReference type="Pfam" id="PF04358">
    <property type="entry name" value="DsrC"/>
    <property type="match status" value="1"/>
</dbReference>
<dbReference type="Gene3D" id="1.10.10.370">
    <property type="entry name" value="DsrC-like protein, C-terminal domain"/>
    <property type="match status" value="1"/>
</dbReference>
<evidence type="ECO:0000256" key="1">
    <source>
        <dbReference type="ARBA" id="ARBA00004496"/>
    </source>
</evidence>
<evidence type="ECO:0000313" key="4">
    <source>
        <dbReference type="EMBL" id="RVT52387.1"/>
    </source>
</evidence>
<dbReference type="SUPFAM" id="SSF69721">
    <property type="entry name" value="DsrC, the gamma subunit of dissimilatory sulfite reductase"/>
    <property type="match status" value="1"/>
</dbReference>
<dbReference type="PANTHER" id="PTHR37010">
    <property type="entry name" value="SULFURTRANSFERASE TUSE"/>
    <property type="match status" value="1"/>
</dbReference>
<dbReference type="InterPro" id="IPR025526">
    <property type="entry name" value="DsrC-like_dom_sf"/>
</dbReference>
<dbReference type="InterPro" id="IPR043163">
    <property type="entry name" value="DsrC-like_N"/>
</dbReference>
<comment type="caution">
    <text evidence="4">The sequence shown here is derived from an EMBL/GenBank/DDBJ whole genome shotgun (WGS) entry which is preliminary data.</text>
</comment>
<dbReference type="GO" id="GO:0002143">
    <property type="term" value="P:tRNA wobble position uridine thiolation"/>
    <property type="evidence" value="ECO:0007669"/>
    <property type="project" value="TreeGrafter"/>
</dbReference>
<evidence type="ECO:0000256" key="3">
    <source>
        <dbReference type="ARBA" id="ARBA00022490"/>
    </source>
</evidence>
<comment type="similarity">
    <text evidence="2">Belongs to the DsrC/TusE family.</text>
</comment>
<protein>
    <submittedName>
        <fullName evidence="4">TusE/DsrC/DsvC family sulfur relay protein</fullName>
    </submittedName>
</protein>
<comment type="subcellular location">
    <subcellularLocation>
        <location evidence="1">Cytoplasm</location>
    </subcellularLocation>
</comment>
<sequence>MPYTVNGEELETDDEGFLLEADFSDDVVPVIAVAEQIELTDAHWQVIRFMRERYKEDGQTPNFRNMVALLQDEDDSVDWKKRLYELFPMQPNRQSAKVAGLPKPFGKGGY</sequence>
<keyword evidence="3" id="KW-0963">Cytoplasm</keyword>
<dbReference type="GO" id="GO:0005737">
    <property type="term" value="C:cytoplasm"/>
    <property type="evidence" value="ECO:0007669"/>
    <property type="project" value="UniProtKB-SubCell"/>
</dbReference>
<evidence type="ECO:0000256" key="2">
    <source>
        <dbReference type="ARBA" id="ARBA00005718"/>
    </source>
</evidence>
<dbReference type="NCBIfam" id="TIGR03342">
    <property type="entry name" value="dsrC_tusE_dsvC"/>
    <property type="match status" value="1"/>
</dbReference>
<dbReference type="PIRSF" id="PIRSF006223">
    <property type="entry name" value="DsrC_TusE"/>
    <property type="match status" value="1"/>
</dbReference>
<proteinExistence type="inferred from homology"/>
<name>A0A437JXT2_9BURK</name>
<evidence type="ECO:0000313" key="5">
    <source>
        <dbReference type="Proteomes" id="UP000288178"/>
    </source>
</evidence>
<accession>A0A437JXT2</accession>
<dbReference type="GO" id="GO:0097163">
    <property type="term" value="F:sulfur carrier activity"/>
    <property type="evidence" value="ECO:0007669"/>
    <property type="project" value="TreeGrafter"/>
</dbReference>
<dbReference type="Proteomes" id="UP000288178">
    <property type="component" value="Unassembled WGS sequence"/>
</dbReference>
<dbReference type="InterPro" id="IPR042072">
    <property type="entry name" value="DsrC-like_C"/>
</dbReference>
<organism evidence="4 5">
    <name type="scientific">Rubrivivax albus</name>
    <dbReference type="NCBI Taxonomy" id="2499835"/>
    <lineage>
        <taxon>Bacteria</taxon>
        <taxon>Pseudomonadati</taxon>
        <taxon>Pseudomonadota</taxon>
        <taxon>Betaproteobacteria</taxon>
        <taxon>Burkholderiales</taxon>
        <taxon>Sphaerotilaceae</taxon>
        <taxon>Rubrivivax</taxon>
    </lineage>
</organism>
<dbReference type="PANTHER" id="PTHR37010:SF1">
    <property type="entry name" value="SULFURTRANSFERASE TUSE"/>
    <property type="match status" value="1"/>
</dbReference>
<dbReference type="RefSeq" id="WP_128197642.1">
    <property type="nucleotide sequence ID" value="NZ_SACT01000002.1"/>
</dbReference>
<dbReference type="OrthoDB" id="9786347at2"/>
<dbReference type="AlphaFoldDB" id="A0A437JXT2"/>
<dbReference type="EMBL" id="SACT01000002">
    <property type="protein sequence ID" value="RVT52387.1"/>
    <property type="molecule type" value="Genomic_DNA"/>
</dbReference>
<dbReference type="InterPro" id="IPR007453">
    <property type="entry name" value="DsrC/TusE"/>
</dbReference>
<keyword evidence="5" id="KW-1185">Reference proteome</keyword>
<dbReference type="Gene3D" id="3.30.1420.10">
    <property type="match status" value="1"/>
</dbReference>